<reference evidence="2" key="1">
    <citation type="journal article" date="2020" name="Stud. Mycol.">
        <title>101 Dothideomycetes genomes: a test case for predicting lifestyles and emergence of pathogens.</title>
        <authorList>
            <person name="Haridas S."/>
            <person name="Albert R."/>
            <person name="Binder M."/>
            <person name="Bloem J."/>
            <person name="Labutti K."/>
            <person name="Salamov A."/>
            <person name="Andreopoulos B."/>
            <person name="Baker S."/>
            <person name="Barry K."/>
            <person name="Bills G."/>
            <person name="Bluhm B."/>
            <person name="Cannon C."/>
            <person name="Castanera R."/>
            <person name="Culley D."/>
            <person name="Daum C."/>
            <person name="Ezra D."/>
            <person name="Gonzalez J."/>
            <person name="Henrissat B."/>
            <person name="Kuo A."/>
            <person name="Liang C."/>
            <person name="Lipzen A."/>
            <person name="Lutzoni F."/>
            <person name="Magnuson J."/>
            <person name="Mondo S."/>
            <person name="Nolan M."/>
            <person name="Ohm R."/>
            <person name="Pangilinan J."/>
            <person name="Park H.-J."/>
            <person name="Ramirez L."/>
            <person name="Alfaro M."/>
            <person name="Sun H."/>
            <person name="Tritt A."/>
            <person name="Yoshinaga Y."/>
            <person name="Zwiers L.-H."/>
            <person name="Turgeon B."/>
            <person name="Goodwin S."/>
            <person name="Spatafora J."/>
            <person name="Crous P."/>
            <person name="Grigoriev I."/>
        </authorList>
    </citation>
    <scope>NUCLEOTIDE SEQUENCE</scope>
    <source>
        <strain evidence="2">CBS 119687</strain>
    </source>
</reference>
<feature type="compositionally biased region" description="Pro residues" evidence="1">
    <location>
        <begin position="96"/>
        <end position="105"/>
    </location>
</feature>
<accession>A0A6A6AII2</accession>
<sequence length="188" mass="20645">MSMNTVSSNYNGSHNRVTSSHAHQSGPKPGRQQSEVAPHSIPEDSEQERLPTSPTPPNPQHHSDHPLRDSLFPNHDFGALPTLYITNRTSSLSTYTPPPPPPPRSAKPIPRVVNAAQEDLHVGREAAVGFMLYREERAREMGSKSEAVGKGGLWGRVRRAGGMLWVGSRERRGGGWWVGRRGPRLVVG</sequence>
<dbReference type="RefSeq" id="XP_033525104.1">
    <property type="nucleotide sequence ID" value="XM_033670287.1"/>
</dbReference>
<name>A0A6A6AII2_9PLEO</name>
<organism evidence="2 3">
    <name type="scientific">Dothidotthia symphoricarpi CBS 119687</name>
    <dbReference type="NCBI Taxonomy" id="1392245"/>
    <lineage>
        <taxon>Eukaryota</taxon>
        <taxon>Fungi</taxon>
        <taxon>Dikarya</taxon>
        <taxon>Ascomycota</taxon>
        <taxon>Pezizomycotina</taxon>
        <taxon>Dothideomycetes</taxon>
        <taxon>Pleosporomycetidae</taxon>
        <taxon>Pleosporales</taxon>
        <taxon>Dothidotthiaceae</taxon>
        <taxon>Dothidotthia</taxon>
    </lineage>
</organism>
<keyword evidence="3" id="KW-1185">Reference proteome</keyword>
<dbReference type="AlphaFoldDB" id="A0A6A6AII2"/>
<dbReference type="EMBL" id="ML977503">
    <property type="protein sequence ID" value="KAF2130717.1"/>
    <property type="molecule type" value="Genomic_DNA"/>
</dbReference>
<feature type="region of interest" description="Disordered" evidence="1">
    <location>
        <begin position="89"/>
        <end position="109"/>
    </location>
</feature>
<evidence type="ECO:0000256" key="1">
    <source>
        <dbReference type="SAM" id="MobiDB-lite"/>
    </source>
</evidence>
<proteinExistence type="predicted"/>
<dbReference type="GeneID" id="54410719"/>
<gene>
    <name evidence="2" type="ORF">P153DRAFT_383943</name>
</gene>
<protein>
    <submittedName>
        <fullName evidence="2">Uncharacterized protein</fullName>
    </submittedName>
</protein>
<feature type="compositionally biased region" description="Polar residues" evidence="1">
    <location>
        <begin position="1"/>
        <end position="23"/>
    </location>
</feature>
<evidence type="ECO:0000313" key="3">
    <source>
        <dbReference type="Proteomes" id="UP000799771"/>
    </source>
</evidence>
<evidence type="ECO:0000313" key="2">
    <source>
        <dbReference type="EMBL" id="KAF2130717.1"/>
    </source>
</evidence>
<dbReference type="Proteomes" id="UP000799771">
    <property type="component" value="Unassembled WGS sequence"/>
</dbReference>
<feature type="region of interest" description="Disordered" evidence="1">
    <location>
        <begin position="1"/>
        <end position="74"/>
    </location>
</feature>